<evidence type="ECO:0000259" key="5">
    <source>
        <dbReference type="Pfam" id="PF00171"/>
    </source>
</evidence>
<protein>
    <submittedName>
        <fullName evidence="6">Oidioi.mRNA.OKI2018_I69.chr1.g2215.t1.cds</fullName>
    </submittedName>
</protein>
<dbReference type="Pfam" id="PF00171">
    <property type="entry name" value="Aldedh"/>
    <property type="match status" value="2"/>
</dbReference>
<name>A0ABN7SWQ3_OIKDI</name>
<dbReference type="Gene3D" id="3.40.605.10">
    <property type="entry name" value="Aldehyde Dehydrogenase, Chain A, domain 1"/>
    <property type="match status" value="2"/>
</dbReference>
<evidence type="ECO:0000313" key="7">
    <source>
        <dbReference type="Proteomes" id="UP001158576"/>
    </source>
</evidence>
<keyword evidence="4" id="KW-0472">Membrane</keyword>
<dbReference type="Gene3D" id="3.40.309.10">
    <property type="entry name" value="Aldehyde Dehydrogenase, Chain A, domain 2"/>
    <property type="match status" value="1"/>
</dbReference>
<keyword evidence="4" id="KW-1133">Transmembrane helix</keyword>
<dbReference type="InterPro" id="IPR016162">
    <property type="entry name" value="Ald_DH_N"/>
</dbReference>
<keyword evidence="7" id="KW-1185">Reference proteome</keyword>
<evidence type="ECO:0000256" key="3">
    <source>
        <dbReference type="ARBA" id="ARBA00048821"/>
    </source>
</evidence>
<evidence type="ECO:0000313" key="6">
    <source>
        <dbReference type="EMBL" id="CAG5105538.1"/>
    </source>
</evidence>
<dbReference type="EMBL" id="OU015566">
    <property type="protein sequence ID" value="CAG5105538.1"/>
    <property type="molecule type" value="Genomic_DNA"/>
</dbReference>
<comment type="catalytic activity">
    <reaction evidence="2">
        <text>2-methyl-3-oxopropanoate + NAD(+) + CoA + H2O = propanoyl-CoA + hydrogencarbonate + NADH + H(+)</text>
        <dbReference type="Rhea" id="RHEA:20804"/>
        <dbReference type="ChEBI" id="CHEBI:15377"/>
        <dbReference type="ChEBI" id="CHEBI:15378"/>
        <dbReference type="ChEBI" id="CHEBI:17544"/>
        <dbReference type="ChEBI" id="CHEBI:57287"/>
        <dbReference type="ChEBI" id="CHEBI:57392"/>
        <dbReference type="ChEBI" id="CHEBI:57540"/>
        <dbReference type="ChEBI" id="CHEBI:57700"/>
        <dbReference type="ChEBI" id="CHEBI:57945"/>
        <dbReference type="EC" id="1.2.1.27"/>
    </reaction>
    <physiologicalReaction direction="left-to-right" evidence="2">
        <dbReference type="Rhea" id="RHEA:20805"/>
    </physiologicalReaction>
</comment>
<keyword evidence="4" id="KW-0812">Transmembrane</keyword>
<evidence type="ECO:0000256" key="2">
    <source>
        <dbReference type="ARBA" id="ARBA00047644"/>
    </source>
</evidence>
<dbReference type="CDD" id="cd07085">
    <property type="entry name" value="ALDH_F6_MMSDH"/>
    <property type="match status" value="1"/>
</dbReference>
<dbReference type="PANTHER" id="PTHR43866">
    <property type="entry name" value="MALONATE-SEMIALDEHYDE DEHYDROGENASE"/>
    <property type="match status" value="1"/>
</dbReference>
<comment type="catalytic activity">
    <reaction evidence="3">
        <text>3-oxopropanoate + NAD(+) + CoA + H2O = hydrogencarbonate + acetyl-CoA + NADH + H(+)</text>
        <dbReference type="Rhea" id="RHEA:76615"/>
        <dbReference type="ChEBI" id="CHEBI:15377"/>
        <dbReference type="ChEBI" id="CHEBI:15378"/>
        <dbReference type="ChEBI" id="CHEBI:17544"/>
        <dbReference type="ChEBI" id="CHEBI:33190"/>
        <dbReference type="ChEBI" id="CHEBI:57287"/>
        <dbReference type="ChEBI" id="CHEBI:57288"/>
        <dbReference type="ChEBI" id="CHEBI:57540"/>
        <dbReference type="ChEBI" id="CHEBI:57945"/>
        <dbReference type="EC" id="1.2.1.27"/>
    </reaction>
    <physiologicalReaction direction="left-to-right" evidence="3">
        <dbReference type="Rhea" id="RHEA:76616"/>
    </physiologicalReaction>
</comment>
<dbReference type="InterPro" id="IPR015590">
    <property type="entry name" value="Aldehyde_DH_dom"/>
</dbReference>
<dbReference type="Proteomes" id="UP001158576">
    <property type="component" value="Chromosome 1"/>
</dbReference>
<comment type="similarity">
    <text evidence="1">Belongs to the aldehyde dehydrogenase family.</text>
</comment>
<dbReference type="PANTHER" id="PTHR43866:SF3">
    <property type="entry name" value="METHYLMALONATE-SEMIALDEHYDE DEHYDROGENASE [ACYLATING], MITOCHONDRIAL"/>
    <property type="match status" value="1"/>
</dbReference>
<dbReference type="InterPro" id="IPR010061">
    <property type="entry name" value="MeMal-semiAld_DH"/>
</dbReference>
<dbReference type="NCBIfam" id="TIGR01722">
    <property type="entry name" value="MMSDH"/>
    <property type="match status" value="1"/>
</dbReference>
<dbReference type="SUPFAM" id="SSF53720">
    <property type="entry name" value="ALDH-like"/>
    <property type="match status" value="1"/>
</dbReference>
<accession>A0ABN7SWQ3</accession>
<organism evidence="6 7">
    <name type="scientific">Oikopleura dioica</name>
    <name type="common">Tunicate</name>
    <dbReference type="NCBI Taxonomy" id="34765"/>
    <lineage>
        <taxon>Eukaryota</taxon>
        <taxon>Metazoa</taxon>
        <taxon>Chordata</taxon>
        <taxon>Tunicata</taxon>
        <taxon>Appendicularia</taxon>
        <taxon>Copelata</taxon>
        <taxon>Oikopleuridae</taxon>
        <taxon>Oikopleura</taxon>
    </lineage>
</organism>
<feature type="domain" description="Aldehyde dehydrogenase" evidence="5">
    <location>
        <begin position="114"/>
        <end position="430"/>
    </location>
</feature>
<dbReference type="Pfam" id="PF05821">
    <property type="entry name" value="NDUF_B8"/>
    <property type="match status" value="1"/>
</dbReference>
<dbReference type="InterPro" id="IPR016161">
    <property type="entry name" value="Ald_DH/histidinol_DH"/>
</dbReference>
<dbReference type="InterPro" id="IPR008699">
    <property type="entry name" value="NDUFB8"/>
</dbReference>
<feature type="domain" description="Aldehyde dehydrogenase" evidence="5">
    <location>
        <begin position="26"/>
        <end position="113"/>
    </location>
</feature>
<feature type="transmembrane region" description="Helical" evidence="4">
    <location>
        <begin position="604"/>
        <end position="624"/>
    </location>
</feature>
<evidence type="ECO:0000256" key="4">
    <source>
        <dbReference type="SAM" id="Phobius"/>
    </source>
</evidence>
<sequence>MLRLSHGVRRASLYEGRLKYLLNNEWRESAATEYIPVHNPATQEVVCEVPKMPLSEMNAVAESSAEAYKSWKETSILSRQQIMLKYQQLIKENKTEVAKLITKEQGKTLADAEVALMCGNTFIMKPSERVPGASTLLAQLLIDSGLPAGCLNTVHGSHDCVNFICDNEHIRAVSFVGGNGAGEHINNRAAGGNGKRVQSNMGAKNHGIIMPDANKNATLNQLVGAAFGAAGQRCMALPVGIFVGEAREWIPDLLEMAKDLKCGPGHEAGVDVGPVISPQAKEYIEGVITQSVADGCHLLLDGRNTTVPGYEKGNFVGPTIITGCKPGMRAYEEEIFGPVFCTVEAETLDEAIALVNSNQWGNGTAIFTNNGATARKFQHEIQAGQVGINVPIPVPLPMFSFTGNKKSYVGSGHNFYGKAGVHFYTQLKTITELWRAEDATELKAEVAMPTMKTVTGVPQRVLSVSQRVKGPGGEFHEGDDAVPRQFIEAAYILSESQRPSPFVLTETDLTPDVIAEKAKKYDILPEDYVPMSITYGGAYGGDYPTVAEEAYHNKDFYYEWDIQKHKRNFGEIIGMHDWTHFHRFHRIYDGHLHIYGFWKYKQGWILYLEMVLFWLYGYIIHSWFNNRIGITTSYDKHQASMNEYGDYKNRAWSNTELEFLEVWQQMQQAKEGQAPARHRAGPTGESPILSEACDTYMTPAGPMSFKMGHHMPNTNSLIVVNEPHPSHGHGTEMADMLSTEVA</sequence>
<dbReference type="InterPro" id="IPR016163">
    <property type="entry name" value="Ald_DH_C"/>
</dbReference>
<proteinExistence type="inferred from homology"/>
<reference evidence="6 7" key="1">
    <citation type="submission" date="2021-04" db="EMBL/GenBank/DDBJ databases">
        <authorList>
            <person name="Bliznina A."/>
        </authorList>
    </citation>
    <scope>NUCLEOTIDE SEQUENCE [LARGE SCALE GENOMIC DNA]</scope>
</reference>
<evidence type="ECO:0000256" key="1">
    <source>
        <dbReference type="ARBA" id="ARBA00009986"/>
    </source>
</evidence>
<gene>
    <name evidence="6" type="ORF">OKIOD_LOCUS10980</name>
</gene>